<gene>
    <name evidence="3" type="ORF">EV186_108240</name>
</gene>
<dbReference type="Gene3D" id="3.30.530.20">
    <property type="match status" value="1"/>
</dbReference>
<dbReference type="SUPFAM" id="SSF55961">
    <property type="entry name" value="Bet v1-like"/>
    <property type="match status" value="1"/>
</dbReference>
<evidence type="ECO:0000259" key="2">
    <source>
        <dbReference type="PROSITE" id="PS50987"/>
    </source>
</evidence>
<keyword evidence="4" id="KW-1185">Reference proteome</keyword>
<accession>A0A4R6RZI8</accession>
<dbReference type="PANTHER" id="PTHR38600">
    <property type="entry name" value="TRANSCRIPTIONAL REGULATORY PROTEIN"/>
    <property type="match status" value="1"/>
</dbReference>
<dbReference type="InterPro" id="IPR023393">
    <property type="entry name" value="START-like_dom_sf"/>
</dbReference>
<name>A0A4R6RZI8_LABRH</name>
<dbReference type="SMART" id="SM00418">
    <property type="entry name" value="HTH_ARSR"/>
    <property type="match status" value="1"/>
</dbReference>
<evidence type="ECO:0000313" key="4">
    <source>
        <dbReference type="Proteomes" id="UP000295444"/>
    </source>
</evidence>
<comment type="caution">
    <text evidence="3">The sequence shown here is derived from an EMBL/GenBank/DDBJ whole genome shotgun (WGS) entry which is preliminary data.</text>
</comment>
<organism evidence="3 4">
    <name type="scientific">Labedaea rhizosphaerae</name>
    <dbReference type="NCBI Taxonomy" id="598644"/>
    <lineage>
        <taxon>Bacteria</taxon>
        <taxon>Bacillati</taxon>
        <taxon>Actinomycetota</taxon>
        <taxon>Actinomycetes</taxon>
        <taxon>Pseudonocardiales</taxon>
        <taxon>Pseudonocardiaceae</taxon>
        <taxon>Labedaea</taxon>
    </lineage>
</organism>
<dbReference type="PANTHER" id="PTHR38600:SF1">
    <property type="entry name" value="TRANSCRIPTIONAL REGULATORY PROTEIN"/>
    <property type="match status" value="1"/>
</dbReference>
<dbReference type="PROSITE" id="PS50987">
    <property type="entry name" value="HTH_ARSR_2"/>
    <property type="match status" value="1"/>
</dbReference>
<dbReference type="CDD" id="cd08893">
    <property type="entry name" value="SRPBCC_CalC_Aha1-like_GntR-HTH"/>
    <property type="match status" value="1"/>
</dbReference>
<dbReference type="Proteomes" id="UP000295444">
    <property type="component" value="Unassembled WGS sequence"/>
</dbReference>
<protein>
    <submittedName>
        <fullName evidence="3">ArsR family transcriptional regulator</fullName>
    </submittedName>
</protein>
<dbReference type="Gene3D" id="1.10.10.10">
    <property type="entry name" value="Winged helix-like DNA-binding domain superfamily/Winged helix DNA-binding domain"/>
    <property type="match status" value="1"/>
</dbReference>
<proteinExistence type="inferred from homology"/>
<dbReference type="Pfam" id="PF12840">
    <property type="entry name" value="HTH_20"/>
    <property type="match status" value="1"/>
</dbReference>
<dbReference type="InterPro" id="IPR001845">
    <property type="entry name" value="HTH_ArsR_DNA-bd_dom"/>
</dbReference>
<sequence length="263" mass="29172">MVDVLDNEERMALVFKALADPTRRRLLDRLHADNGQTLSALCRDLAITRQGITQHIAVLEAAELVSTVRRGREKLHYLNPVPLHEIHDRWIARFEVPELAALSGLKRGLEHMTTNTSATKPAMVHVTYIRSTPGQVWAALTDPEATAAFWGHRNVSGWKVGDSWQHVRLDDGGVDIDGRILEVDPPRKLVHAWAAPGTLGDPARESTVTFDIEPVADGKAVRLVVTHENLPDNELTGTNEGWQMVLASLKSYLETGEPLTVWA</sequence>
<comment type="similarity">
    <text evidence="1">Belongs to the AHA1 family.</text>
</comment>
<evidence type="ECO:0000313" key="3">
    <source>
        <dbReference type="EMBL" id="TDP92027.1"/>
    </source>
</evidence>
<dbReference type="GO" id="GO:0003700">
    <property type="term" value="F:DNA-binding transcription factor activity"/>
    <property type="evidence" value="ECO:0007669"/>
    <property type="project" value="InterPro"/>
</dbReference>
<feature type="domain" description="HTH arsR-type" evidence="2">
    <location>
        <begin position="5"/>
        <end position="98"/>
    </location>
</feature>
<dbReference type="InterPro" id="IPR013538">
    <property type="entry name" value="ASHA1/2-like_C"/>
</dbReference>
<dbReference type="PRINTS" id="PR00778">
    <property type="entry name" value="HTHARSR"/>
</dbReference>
<reference evidence="3 4" key="1">
    <citation type="submission" date="2019-03" db="EMBL/GenBank/DDBJ databases">
        <title>Genomic Encyclopedia of Type Strains, Phase IV (KMG-IV): sequencing the most valuable type-strain genomes for metagenomic binning, comparative biology and taxonomic classification.</title>
        <authorList>
            <person name="Goeker M."/>
        </authorList>
    </citation>
    <scope>NUCLEOTIDE SEQUENCE [LARGE SCALE GENOMIC DNA]</scope>
    <source>
        <strain evidence="3 4">DSM 45361</strain>
    </source>
</reference>
<dbReference type="InterPro" id="IPR036390">
    <property type="entry name" value="WH_DNA-bd_sf"/>
</dbReference>
<dbReference type="EMBL" id="SNXZ01000008">
    <property type="protein sequence ID" value="TDP92027.1"/>
    <property type="molecule type" value="Genomic_DNA"/>
</dbReference>
<dbReference type="CDD" id="cd00090">
    <property type="entry name" value="HTH_ARSR"/>
    <property type="match status" value="1"/>
</dbReference>
<dbReference type="AlphaFoldDB" id="A0A4R6RZI8"/>
<evidence type="ECO:0000256" key="1">
    <source>
        <dbReference type="ARBA" id="ARBA00006817"/>
    </source>
</evidence>
<dbReference type="SUPFAM" id="SSF46785">
    <property type="entry name" value="Winged helix' DNA-binding domain"/>
    <property type="match status" value="1"/>
</dbReference>
<dbReference type="InterPro" id="IPR011991">
    <property type="entry name" value="ArsR-like_HTH"/>
</dbReference>
<dbReference type="InterPro" id="IPR036388">
    <property type="entry name" value="WH-like_DNA-bd_sf"/>
</dbReference>
<dbReference type="Pfam" id="PF08327">
    <property type="entry name" value="AHSA1"/>
    <property type="match status" value="1"/>
</dbReference>
<dbReference type="NCBIfam" id="NF033788">
    <property type="entry name" value="HTH_metalloreg"/>
    <property type="match status" value="1"/>
</dbReference>